<dbReference type="EMBL" id="FOAN01000019">
    <property type="protein sequence ID" value="SEM69745.1"/>
    <property type="molecule type" value="Genomic_DNA"/>
</dbReference>
<evidence type="ECO:0000313" key="2">
    <source>
        <dbReference type="Proteomes" id="UP000199664"/>
    </source>
</evidence>
<proteinExistence type="predicted"/>
<gene>
    <name evidence="1" type="ORF">SAMN04515666_11949</name>
</gene>
<evidence type="ECO:0000313" key="1">
    <source>
        <dbReference type="EMBL" id="SEM69745.1"/>
    </source>
</evidence>
<dbReference type="Proteomes" id="UP000199664">
    <property type="component" value="Unassembled WGS sequence"/>
</dbReference>
<keyword evidence="2" id="KW-1185">Reference proteome</keyword>
<dbReference type="AlphaFoldDB" id="A0A1H8AG57"/>
<accession>A0A1H8AG57</accession>
<dbReference type="STRING" id="1036779.SAMN04515666_11949"/>
<reference evidence="2" key="1">
    <citation type="submission" date="2016-10" db="EMBL/GenBank/DDBJ databases">
        <authorList>
            <person name="Varghese N."/>
            <person name="Submissions S."/>
        </authorList>
    </citation>
    <scope>NUCLEOTIDE SEQUENCE [LARGE SCALE GENOMIC DNA]</scope>
    <source>
        <strain evidence="2">LMG 26383,CCUG 61248,R- 45681</strain>
    </source>
</reference>
<organism evidence="1 2">
    <name type="scientific">Bosea lupini</name>
    <dbReference type="NCBI Taxonomy" id="1036779"/>
    <lineage>
        <taxon>Bacteria</taxon>
        <taxon>Pseudomonadati</taxon>
        <taxon>Pseudomonadota</taxon>
        <taxon>Alphaproteobacteria</taxon>
        <taxon>Hyphomicrobiales</taxon>
        <taxon>Boseaceae</taxon>
        <taxon>Bosea</taxon>
    </lineage>
</organism>
<dbReference type="RefSeq" id="WP_091843557.1">
    <property type="nucleotide sequence ID" value="NZ_FOAN01000019.1"/>
</dbReference>
<sequence length="117" mass="12965">MKSFGEAPLTRAELEEHCLSALAAARHACAELAQDLNEATDAELVERAMLARRFLLPAVAMLIPRQPHRQSRALAFWNSVPEAQWPSQGRGYGALMSWLFGYRTVTRADITPASRGD</sequence>
<name>A0A1H8AG57_9HYPH</name>
<protein>
    <submittedName>
        <fullName evidence="1">Uncharacterized protein</fullName>
    </submittedName>
</protein>